<name>A0A5C4J595_9ACTN</name>
<proteinExistence type="predicted"/>
<protein>
    <submittedName>
        <fullName evidence="1">Uncharacterized protein</fullName>
    </submittedName>
</protein>
<dbReference type="EMBL" id="VCKW01000175">
    <property type="protein sequence ID" value="TMQ92073.1"/>
    <property type="molecule type" value="Genomic_DNA"/>
</dbReference>
<gene>
    <name evidence="1" type="ORF">ETD83_28185</name>
</gene>
<organism evidence="1 2">
    <name type="scientific">Actinomadura soli</name>
    <dbReference type="NCBI Taxonomy" id="2508997"/>
    <lineage>
        <taxon>Bacteria</taxon>
        <taxon>Bacillati</taxon>
        <taxon>Actinomycetota</taxon>
        <taxon>Actinomycetes</taxon>
        <taxon>Streptosporangiales</taxon>
        <taxon>Thermomonosporaceae</taxon>
        <taxon>Actinomadura</taxon>
    </lineage>
</organism>
<evidence type="ECO:0000313" key="2">
    <source>
        <dbReference type="Proteomes" id="UP000309174"/>
    </source>
</evidence>
<keyword evidence="2" id="KW-1185">Reference proteome</keyword>
<accession>A0A5C4J595</accession>
<sequence length="124" mass="13369">MTNQARTRHIARRLIEYEQITELIYTMEWPDADASNPVVFAVDTDGARVLRDATVTSARTMVTEGKAFRHGRHLAVVTSAAAAVGRDVAKARGRTPRGTDRIRAAIVADRGAGDVAAPPVGFGR</sequence>
<dbReference type="RefSeq" id="WP_138648239.1">
    <property type="nucleotide sequence ID" value="NZ_VCKW01000175.1"/>
</dbReference>
<evidence type="ECO:0000313" key="1">
    <source>
        <dbReference type="EMBL" id="TMQ92073.1"/>
    </source>
</evidence>
<comment type="caution">
    <text evidence="1">The sequence shown here is derived from an EMBL/GenBank/DDBJ whole genome shotgun (WGS) entry which is preliminary data.</text>
</comment>
<dbReference type="Proteomes" id="UP000309174">
    <property type="component" value="Unassembled WGS sequence"/>
</dbReference>
<dbReference type="OrthoDB" id="9768813at2"/>
<dbReference type="AlphaFoldDB" id="A0A5C4J595"/>
<reference evidence="1 2" key="1">
    <citation type="submission" date="2019-05" db="EMBL/GenBank/DDBJ databases">
        <title>Draft genome sequence of Actinomadura sp. 14C53.</title>
        <authorList>
            <person name="Saricaoglu S."/>
            <person name="Isik K."/>
        </authorList>
    </citation>
    <scope>NUCLEOTIDE SEQUENCE [LARGE SCALE GENOMIC DNA]</scope>
    <source>
        <strain evidence="1 2">14C53</strain>
    </source>
</reference>